<dbReference type="EMBL" id="JAFELM010000022">
    <property type="protein sequence ID" value="MBM6617459.1"/>
    <property type="molecule type" value="Genomic_DNA"/>
</dbReference>
<protein>
    <submittedName>
        <fullName evidence="1">EcsC family protein</fullName>
    </submittedName>
</protein>
<keyword evidence="2" id="KW-1185">Reference proteome</keyword>
<dbReference type="PANTHER" id="PTHR41260:SF1">
    <property type="entry name" value="PROTEIN ECSC"/>
    <property type="match status" value="1"/>
</dbReference>
<evidence type="ECO:0000313" key="1">
    <source>
        <dbReference type="EMBL" id="MBM6617459.1"/>
    </source>
</evidence>
<dbReference type="Pfam" id="PF12787">
    <property type="entry name" value="EcsC"/>
    <property type="match status" value="1"/>
</dbReference>
<reference evidence="1 2" key="1">
    <citation type="submission" date="2021-02" db="EMBL/GenBank/DDBJ databases">
        <title>Bacillus sp. RD4P76, an endophyte from a halophyte.</title>
        <authorList>
            <person name="Sun J.-Q."/>
        </authorList>
    </citation>
    <scope>NUCLEOTIDE SEQUENCE [LARGE SCALE GENOMIC DNA]</scope>
    <source>
        <strain evidence="1 2">RD4P76</strain>
    </source>
</reference>
<evidence type="ECO:0000313" key="2">
    <source>
        <dbReference type="Proteomes" id="UP001518925"/>
    </source>
</evidence>
<sequence length="281" mass="32995">MLTKRERHLLEEIRVWENKLYLQEKEINRSYEKWIDYTFDKLPERQQKIFYATLDSLLFHLHAIIQSTSVQKEAKERIVKSAQASYPYIQEIQDLRSLPIESLIYYAEQEIAKHRLYSFTQGGLTGSGGIFFMAADLPLIIAINLRIVQLLSVIYGYEVNSPYEMMISFKVFHISTLPKHLQGKEWRKLLEGIKVNKDTYFWHDEHEVITDKTWLGLPLKQVAKGLFILLAKRKLIQGIPLVGIGIGAGVNYSFTKQVTEFAHHFYQLRYLTEKDDMDEFD</sequence>
<dbReference type="RefSeq" id="WP_204202832.1">
    <property type="nucleotide sequence ID" value="NZ_JAFELM010000022.1"/>
</dbReference>
<organism evidence="1 2">
    <name type="scientific">Bacillus suaedaesalsae</name>
    <dbReference type="NCBI Taxonomy" id="2810349"/>
    <lineage>
        <taxon>Bacteria</taxon>
        <taxon>Bacillati</taxon>
        <taxon>Bacillota</taxon>
        <taxon>Bacilli</taxon>
        <taxon>Bacillales</taxon>
        <taxon>Bacillaceae</taxon>
        <taxon>Bacillus</taxon>
    </lineage>
</organism>
<comment type="caution">
    <text evidence="1">The sequence shown here is derived from an EMBL/GenBank/DDBJ whole genome shotgun (WGS) entry which is preliminary data.</text>
</comment>
<accession>A0ABS2DG76</accession>
<dbReference type="PANTHER" id="PTHR41260">
    <property type="entry name" value="PROTEIN ECSC"/>
    <property type="match status" value="1"/>
</dbReference>
<proteinExistence type="predicted"/>
<gene>
    <name evidence="1" type="ORF">JR050_07185</name>
</gene>
<name>A0ABS2DG76_9BACI</name>
<dbReference type="Proteomes" id="UP001518925">
    <property type="component" value="Unassembled WGS sequence"/>
</dbReference>
<dbReference type="InterPro" id="IPR024787">
    <property type="entry name" value="EcsC"/>
</dbReference>